<accession>A0A9W6YQI3</accession>
<evidence type="ECO:0000313" key="11">
    <source>
        <dbReference type="EMBL" id="GMG24006.1"/>
    </source>
</evidence>
<evidence type="ECO:0000256" key="8">
    <source>
        <dbReference type="ARBA" id="ARBA00039330"/>
    </source>
</evidence>
<evidence type="ECO:0000256" key="6">
    <source>
        <dbReference type="ARBA" id="ARBA00022989"/>
    </source>
</evidence>
<dbReference type="PANTHER" id="PTHR21576:SF45">
    <property type="entry name" value="TRANSPORTER MCH1-RELATED"/>
    <property type="match status" value="1"/>
</dbReference>
<comment type="subcellular location">
    <subcellularLocation>
        <location evidence="1">Vacuole membrane</location>
        <topology evidence="1">Multi-pass membrane protein</topology>
    </subcellularLocation>
</comment>
<feature type="compositionally biased region" description="Polar residues" evidence="9">
    <location>
        <begin position="250"/>
        <end position="267"/>
    </location>
</feature>
<dbReference type="InterPro" id="IPR036259">
    <property type="entry name" value="MFS_trans_sf"/>
</dbReference>
<feature type="transmembrane region" description="Helical" evidence="10">
    <location>
        <begin position="160"/>
        <end position="180"/>
    </location>
</feature>
<sequence length="439" mass="48250">MKAHGNNLSVIEQNLTYHLRRYLSSNFSKDKIKRWSFIAALSTCLFEASVVTFSLFTPQFMSHLKYSQVEINIISGLMMVGTYLTPPVFGYLSDAHGPALLALLGSILCPGYLLAAFSFEWKLNYVVMALAFFMVGAGTSAAYFCSLLTCAKIYPDRKGLSISLPVTFYGLSSLLLSSLFKLDIFKVKKNVDGVHESHIGVFKVFITLAALYLVIGLLNFVSSVIVTIEREVLFDKLAVGESSSIGGGNSQQEPVSGSNENDNSFYDDQQDEEANEQTSLLNSEFLEPLDHKTKFRRFLQDPTCKLLSLSLLLILGPLELYVNNLGSLGPIVGNGKSDIALQVSLFSVFSTISRLFTGALSDAIGTARTTYFFIIIAITLAFISFTLVSLNFIVLEIISSIIGVAYGTLFTMCPTLVATVWGFSLKFSTNHHFSQDHIA</sequence>
<feature type="transmembrane region" description="Helical" evidence="10">
    <location>
        <begin position="99"/>
        <end position="119"/>
    </location>
</feature>
<name>A0A9W6YQI3_AMBMO</name>
<dbReference type="SUPFAM" id="SSF103473">
    <property type="entry name" value="MFS general substrate transporter"/>
    <property type="match status" value="1"/>
</dbReference>
<evidence type="ECO:0000256" key="2">
    <source>
        <dbReference type="ARBA" id="ARBA00008335"/>
    </source>
</evidence>
<dbReference type="OrthoDB" id="199930at2759"/>
<keyword evidence="5 10" id="KW-0812">Transmembrane</keyword>
<organism evidence="11 12">
    <name type="scientific">Ambrosiozyma monospora</name>
    <name type="common">Yeast</name>
    <name type="synonym">Endomycopsis monosporus</name>
    <dbReference type="NCBI Taxonomy" id="43982"/>
    <lineage>
        <taxon>Eukaryota</taxon>
        <taxon>Fungi</taxon>
        <taxon>Dikarya</taxon>
        <taxon>Ascomycota</taxon>
        <taxon>Saccharomycotina</taxon>
        <taxon>Pichiomycetes</taxon>
        <taxon>Pichiales</taxon>
        <taxon>Pichiaceae</taxon>
        <taxon>Ambrosiozyma</taxon>
    </lineage>
</organism>
<dbReference type="GO" id="GO:0000329">
    <property type="term" value="C:fungal-type vacuole membrane"/>
    <property type="evidence" value="ECO:0007669"/>
    <property type="project" value="TreeGrafter"/>
</dbReference>
<protein>
    <recommendedName>
        <fullName evidence="8">Probable transporter MCH1</fullName>
    </recommendedName>
</protein>
<keyword evidence="12" id="KW-1185">Reference proteome</keyword>
<evidence type="ECO:0000256" key="1">
    <source>
        <dbReference type="ARBA" id="ARBA00004128"/>
    </source>
</evidence>
<evidence type="ECO:0000313" key="12">
    <source>
        <dbReference type="Proteomes" id="UP001165063"/>
    </source>
</evidence>
<dbReference type="InterPro" id="IPR011701">
    <property type="entry name" value="MFS"/>
</dbReference>
<keyword evidence="6 10" id="KW-1133">Transmembrane helix</keyword>
<keyword evidence="7 10" id="KW-0472">Membrane</keyword>
<dbReference type="Proteomes" id="UP001165063">
    <property type="component" value="Unassembled WGS sequence"/>
</dbReference>
<dbReference type="PANTHER" id="PTHR21576">
    <property type="entry name" value="UNCHARACTERIZED NODULIN-LIKE PROTEIN"/>
    <property type="match status" value="1"/>
</dbReference>
<feature type="transmembrane region" description="Helical" evidence="10">
    <location>
        <begin position="401"/>
        <end position="423"/>
    </location>
</feature>
<feature type="transmembrane region" description="Helical" evidence="10">
    <location>
        <begin position="306"/>
        <end position="327"/>
    </location>
</feature>
<dbReference type="GO" id="GO:0022857">
    <property type="term" value="F:transmembrane transporter activity"/>
    <property type="evidence" value="ECO:0007669"/>
    <property type="project" value="InterPro"/>
</dbReference>
<evidence type="ECO:0000256" key="10">
    <source>
        <dbReference type="SAM" id="Phobius"/>
    </source>
</evidence>
<evidence type="ECO:0000256" key="4">
    <source>
        <dbReference type="ARBA" id="ARBA00022554"/>
    </source>
</evidence>
<feature type="region of interest" description="Disordered" evidence="9">
    <location>
        <begin position="243"/>
        <end position="267"/>
    </location>
</feature>
<feature type="transmembrane region" description="Helical" evidence="10">
    <location>
        <begin position="125"/>
        <end position="148"/>
    </location>
</feature>
<feature type="transmembrane region" description="Helical" evidence="10">
    <location>
        <begin position="71"/>
        <end position="92"/>
    </location>
</feature>
<keyword evidence="3" id="KW-0813">Transport</keyword>
<keyword evidence="4" id="KW-0926">Vacuole</keyword>
<comment type="caution">
    <text evidence="11">The sequence shown here is derived from an EMBL/GenBank/DDBJ whole genome shotgun (WGS) entry which is preliminary data.</text>
</comment>
<evidence type="ECO:0000256" key="5">
    <source>
        <dbReference type="ARBA" id="ARBA00022692"/>
    </source>
</evidence>
<evidence type="ECO:0000256" key="7">
    <source>
        <dbReference type="ARBA" id="ARBA00023136"/>
    </source>
</evidence>
<dbReference type="AlphaFoldDB" id="A0A9W6YQI3"/>
<evidence type="ECO:0000256" key="3">
    <source>
        <dbReference type="ARBA" id="ARBA00022448"/>
    </source>
</evidence>
<dbReference type="Gene3D" id="1.20.1250.20">
    <property type="entry name" value="MFS general substrate transporter like domains"/>
    <property type="match status" value="1"/>
</dbReference>
<reference evidence="11" key="1">
    <citation type="submission" date="2023-04" db="EMBL/GenBank/DDBJ databases">
        <title>Ambrosiozyma monospora NBRC 1965.</title>
        <authorList>
            <person name="Ichikawa N."/>
            <person name="Sato H."/>
            <person name="Tonouchi N."/>
        </authorList>
    </citation>
    <scope>NUCLEOTIDE SEQUENCE</scope>
    <source>
        <strain evidence="11">NBRC 1965</strain>
    </source>
</reference>
<dbReference type="Pfam" id="PF07690">
    <property type="entry name" value="MFS_1"/>
    <property type="match status" value="1"/>
</dbReference>
<evidence type="ECO:0000256" key="9">
    <source>
        <dbReference type="SAM" id="MobiDB-lite"/>
    </source>
</evidence>
<dbReference type="EMBL" id="BSXU01001117">
    <property type="protein sequence ID" value="GMG24006.1"/>
    <property type="molecule type" value="Genomic_DNA"/>
</dbReference>
<feature type="transmembrane region" description="Helical" evidence="10">
    <location>
        <begin position="35"/>
        <end position="56"/>
    </location>
</feature>
<gene>
    <name evidence="11" type="ORF">Amon01_000288000</name>
</gene>
<feature type="transmembrane region" description="Helical" evidence="10">
    <location>
        <begin position="200"/>
        <end position="221"/>
    </location>
</feature>
<feature type="transmembrane region" description="Helical" evidence="10">
    <location>
        <begin position="372"/>
        <end position="395"/>
    </location>
</feature>
<proteinExistence type="inferred from homology"/>
<comment type="similarity">
    <text evidence="2">Belongs to the major facilitator superfamily.</text>
</comment>